<dbReference type="PANTHER" id="PTHR38834:SF3">
    <property type="entry name" value="SOLUTE-BINDING PROTEIN FAMILY 3_N-TERMINAL DOMAIN-CONTAINING PROTEIN"/>
    <property type="match status" value="1"/>
</dbReference>
<dbReference type="Proteomes" id="UP000437748">
    <property type="component" value="Unassembled WGS sequence"/>
</dbReference>
<dbReference type="EMBL" id="WFLM01000003">
    <property type="protein sequence ID" value="KAB8039207.1"/>
    <property type="molecule type" value="Genomic_DNA"/>
</dbReference>
<gene>
    <name evidence="2" type="ORF">GCL60_10160</name>
</gene>
<keyword evidence="3" id="KW-1185">Reference proteome</keyword>
<name>A0A6N6VSV7_9BACT</name>
<dbReference type="RefSeq" id="WP_153420606.1">
    <property type="nucleotide sequence ID" value="NZ_WFLM01000003.1"/>
</dbReference>
<dbReference type="AlphaFoldDB" id="A0A6N6VSV7"/>
<organism evidence="2 3">
    <name type="scientific">Silvanigrella paludirubra</name>
    <dbReference type="NCBI Taxonomy" id="2499159"/>
    <lineage>
        <taxon>Bacteria</taxon>
        <taxon>Pseudomonadati</taxon>
        <taxon>Bdellovibrionota</taxon>
        <taxon>Oligoflexia</taxon>
        <taxon>Silvanigrellales</taxon>
        <taxon>Silvanigrellaceae</taxon>
        <taxon>Silvanigrella</taxon>
    </lineage>
</organism>
<feature type="domain" description="Solute-binding protein family 3/N-terminal" evidence="1">
    <location>
        <begin position="35"/>
        <end position="255"/>
    </location>
</feature>
<evidence type="ECO:0000313" key="2">
    <source>
        <dbReference type="EMBL" id="KAB8039207.1"/>
    </source>
</evidence>
<protein>
    <submittedName>
        <fullName evidence="2">Transporter substrate-binding domain-containing protein</fullName>
    </submittedName>
</protein>
<dbReference type="PANTHER" id="PTHR38834">
    <property type="entry name" value="PERIPLASMIC SUBSTRATE BINDING PROTEIN FAMILY 3"/>
    <property type="match status" value="1"/>
</dbReference>
<proteinExistence type="predicted"/>
<dbReference type="InterPro" id="IPR001638">
    <property type="entry name" value="Solute-binding_3/MltF_N"/>
</dbReference>
<dbReference type="SUPFAM" id="SSF53850">
    <property type="entry name" value="Periplasmic binding protein-like II"/>
    <property type="match status" value="1"/>
</dbReference>
<dbReference type="Pfam" id="PF00497">
    <property type="entry name" value="SBP_bac_3"/>
    <property type="match status" value="1"/>
</dbReference>
<reference evidence="2 3" key="1">
    <citation type="submission" date="2019-10" db="EMBL/GenBank/DDBJ databases">
        <title>New species of Slilvanegrellaceae.</title>
        <authorList>
            <person name="Pitt A."/>
            <person name="Hahn M.W."/>
        </authorList>
    </citation>
    <scope>NUCLEOTIDE SEQUENCE [LARGE SCALE GENOMIC DNA]</scope>
    <source>
        <strain evidence="2 3">SP-Ram-0.45-NSY-1</strain>
    </source>
</reference>
<accession>A0A6N6VSV7</accession>
<evidence type="ECO:0000313" key="3">
    <source>
        <dbReference type="Proteomes" id="UP000437748"/>
    </source>
</evidence>
<evidence type="ECO:0000259" key="1">
    <source>
        <dbReference type="Pfam" id="PF00497"/>
    </source>
</evidence>
<sequence>MKNIFSVLKMTIVIFIIFNSFLKKVHAEEIFNLYTEDYPPYNMPLDEKTGDNENEITGSATETLKEIFKRAKIKYNMELLPWARAYNFALKRKNAVVFAASRTPERENLFKWVGPIGENSWVFFSLIDPKTKKPKIKINSMEDAKKYIIGCYKDDATSIYLRSLNFKVEDTNNDINNERKLQAGRIDLWASGKQLGSWQFKKFKINNIAPVFTIKNSVLYAAFNIETSDEIINKLNQINKDIHDDGTYLKIQKNY</sequence>
<dbReference type="OrthoDB" id="8594082at2"/>
<dbReference type="Gene3D" id="3.40.190.10">
    <property type="entry name" value="Periplasmic binding protein-like II"/>
    <property type="match status" value="2"/>
</dbReference>
<comment type="caution">
    <text evidence="2">The sequence shown here is derived from an EMBL/GenBank/DDBJ whole genome shotgun (WGS) entry which is preliminary data.</text>
</comment>